<evidence type="ECO:0000313" key="6">
    <source>
        <dbReference type="Proteomes" id="UP000176241"/>
    </source>
</evidence>
<dbReference type="PROSITE" id="PS52004">
    <property type="entry name" value="KS3_2"/>
    <property type="match status" value="1"/>
</dbReference>
<accession>A0A1G1XVE8</accession>
<keyword evidence="2 3" id="KW-0808">Transferase</keyword>
<evidence type="ECO:0000256" key="2">
    <source>
        <dbReference type="ARBA" id="ARBA00022679"/>
    </source>
</evidence>
<protein>
    <recommendedName>
        <fullName evidence="4">Ketosynthase family 3 (KS3) domain-containing protein</fullName>
    </recommendedName>
</protein>
<dbReference type="PANTHER" id="PTHR11712:SF336">
    <property type="entry name" value="3-OXOACYL-[ACYL-CARRIER-PROTEIN] SYNTHASE, MITOCHONDRIAL"/>
    <property type="match status" value="1"/>
</dbReference>
<reference evidence="5 6" key="1">
    <citation type="journal article" date="2016" name="Nat. Commun.">
        <title>Thousands of microbial genomes shed light on interconnected biogeochemical processes in an aquifer system.</title>
        <authorList>
            <person name="Anantharaman K."/>
            <person name="Brown C.T."/>
            <person name="Hug L.A."/>
            <person name="Sharon I."/>
            <person name="Castelle C.J."/>
            <person name="Probst A.J."/>
            <person name="Thomas B.C."/>
            <person name="Singh A."/>
            <person name="Wilkins M.J."/>
            <person name="Karaoz U."/>
            <person name="Brodie E.L."/>
            <person name="Williams K.H."/>
            <person name="Hubbard S.S."/>
            <person name="Banfield J.F."/>
        </authorList>
    </citation>
    <scope>NUCLEOTIDE SEQUENCE [LARGE SCALE GENOMIC DNA]</scope>
</reference>
<dbReference type="Gene3D" id="3.40.47.10">
    <property type="match status" value="1"/>
</dbReference>
<sequence length="419" mass="44291">MNRQVAVTGLGLVTSFGCNVQEVWQKMLNGQSGISTLAEPVRIRGGEIKTAGIIPDFRLENLAPEIAGQKDLMKTAARATQFALLASLRAAQDAKLPLFDNLRINPEIINVNRAATSISLSLGDGPKFCEYYDKFGMDSTRLGMFSVPQIMPNAPVGHVAMMLGAKGQSQCVVTACASGTDAIGSAFRLIKHGYADVVICGGTDDLAHAFYLSCFGNMMALSKLGVSRPFDKNRDGFVMGEGAGILVLEELEQARARGTKAYCLIAGYGATCDAYHITAPQPEAEGGVRALTAAMLEAGESEIDYYNAHGTSTPLNDKIETAMLKKALGENQAQRIAINSTKSMLGHTIGAAGAIEAAVCCLTINTGWIHPTINLTTPDPDCDLDYCSSGKRRNNIAVAASMSLGFGGHNGCLVFTAPP</sequence>
<evidence type="ECO:0000256" key="3">
    <source>
        <dbReference type="RuleBase" id="RU003694"/>
    </source>
</evidence>
<name>A0A1G1XVE8_9BACT</name>
<dbReference type="InterPro" id="IPR016039">
    <property type="entry name" value="Thiolase-like"/>
</dbReference>
<evidence type="ECO:0000256" key="1">
    <source>
        <dbReference type="ARBA" id="ARBA00008467"/>
    </source>
</evidence>
<dbReference type="STRING" id="1797533.A2731_03065"/>
<dbReference type="Proteomes" id="UP000176241">
    <property type="component" value="Unassembled WGS sequence"/>
</dbReference>
<dbReference type="PROSITE" id="PS51257">
    <property type="entry name" value="PROKAR_LIPOPROTEIN"/>
    <property type="match status" value="1"/>
</dbReference>
<dbReference type="InterPro" id="IPR018201">
    <property type="entry name" value="Ketoacyl_synth_AS"/>
</dbReference>
<gene>
    <name evidence="5" type="ORF">A2731_03065</name>
</gene>
<organism evidence="5 6">
    <name type="scientific">Candidatus Buchananbacteria bacterium RIFCSPHIGHO2_01_FULL_39_8</name>
    <dbReference type="NCBI Taxonomy" id="1797533"/>
    <lineage>
        <taxon>Bacteria</taxon>
        <taxon>Candidatus Buchananiibacteriota</taxon>
    </lineage>
</organism>
<dbReference type="GO" id="GO:0006633">
    <property type="term" value="P:fatty acid biosynthetic process"/>
    <property type="evidence" value="ECO:0007669"/>
    <property type="project" value="InterPro"/>
</dbReference>
<evidence type="ECO:0000259" key="4">
    <source>
        <dbReference type="PROSITE" id="PS52004"/>
    </source>
</evidence>
<dbReference type="NCBIfam" id="NF005589">
    <property type="entry name" value="PRK07314.1"/>
    <property type="match status" value="1"/>
</dbReference>
<dbReference type="AlphaFoldDB" id="A0A1G1XVE8"/>
<dbReference type="InterPro" id="IPR014031">
    <property type="entry name" value="Ketoacyl_synth_C"/>
</dbReference>
<dbReference type="CDD" id="cd00834">
    <property type="entry name" value="KAS_I_II"/>
    <property type="match status" value="1"/>
</dbReference>
<feature type="domain" description="Ketosynthase family 3 (KS3)" evidence="4">
    <location>
        <begin position="2"/>
        <end position="417"/>
    </location>
</feature>
<dbReference type="SUPFAM" id="SSF53901">
    <property type="entry name" value="Thiolase-like"/>
    <property type="match status" value="2"/>
</dbReference>
<dbReference type="InterPro" id="IPR014030">
    <property type="entry name" value="Ketoacyl_synth_N"/>
</dbReference>
<dbReference type="Pfam" id="PF00109">
    <property type="entry name" value="ketoacyl-synt"/>
    <property type="match status" value="1"/>
</dbReference>
<dbReference type="SMART" id="SM00825">
    <property type="entry name" value="PKS_KS"/>
    <property type="match status" value="1"/>
</dbReference>
<dbReference type="Pfam" id="PF02801">
    <property type="entry name" value="Ketoacyl-synt_C"/>
    <property type="match status" value="1"/>
</dbReference>
<comment type="caution">
    <text evidence="5">The sequence shown here is derived from an EMBL/GenBank/DDBJ whole genome shotgun (WGS) entry which is preliminary data.</text>
</comment>
<evidence type="ECO:0000313" key="5">
    <source>
        <dbReference type="EMBL" id="OGY44039.1"/>
    </source>
</evidence>
<dbReference type="InterPro" id="IPR000794">
    <property type="entry name" value="Beta-ketoacyl_synthase"/>
</dbReference>
<dbReference type="GO" id="GO:0004315">
    <property type="term" value="F:3-oxoacyl-[acyl-carrier-protein] synthase activity"/>
    <property type="evidence" value="ECO:0007669"/>
    <property type="project" value="InterPro"/>
</dbReference>
<dbReference type="PROSITE" id="PS00606">
    <property type="entry name" value="KS3_1"/>
    <property type="match status" value="1"/>
</dbReference>
<comment type="similarity">
    <text evidence="1 3">Belongs to the thiolase-like superfamily. Beta-ketoacyl-ACP synthases family.</text>
</comment>
<dbReference type="InterPro" id="IPR020841">
    <property type="entry name" value="PKS_Beta-ketoAc_synthase_dom"/>
</dbReference>
<proteinExistence type="inferred from homology"/>
<dbReference type="PANTHER" id="PTHR11712">
    <property type="entry name" value="POLYKETIDE SYNTHASE-RELATED"/>
    <property type="match status" value="1"/>
</dbReference>
<dbReference type="EMBL" id="MHIC01000037">
    <property type="protein sequence ID" value="OGY44039.1"/>
    <property type="molecule type" value="Genomic_DNA"/>
</dbReference>